<protein>
    <submittedName>
        <fullName evidence="2">Uncharacterized protein</fullName>
    </submittedName>
</protein>
<dbReference type="Proteomes" id="UP000688947">
    <property type="component" value="Unassembled WGS sequence"/>
</dbReference>
<evidence type="ECO:0000313" key="3">
    <source>
        <dbReference type="Proteomes" id="UP000688947"/>
    </source>
</evidence>
<feature type="region of interest" description="Disordered" evidence="1">
    <location>
        <begin position="1"/>
        <end position="53"/>
    </location>
</feature>
<evidence type="ECO:0000313" key="2">
    <source>
        <dbReference type="EMBL" id="KAG6964898.1"/>
    </source>
</evidence>
<organism evidence="2 3">
    <name type="scientific">Phytophthora cactorum</name>
    <dbReference type="NCBI Taxonomy" id="29920"/>
    <lineage>
        <taxon>Eukaryota</taxon>
        <taxon>Sar</taxon>
        <taxon>Stramenopiles</taxon>
        <taxon>Oomycota</taxon>
        <taxon>Peronosporomycetes</taxon>
        <taxon>Peronosporales</taxon>
        <taxon>Peronosporaceae</taxon>
        <taxon>Phytophthora</taxon>
    </lineage>
</organism>
<proteinExistence type="predicted"/>
<reference evidence="2" key="1">
    <citation type="submission" date="2021-01" db="EMBL/GenBank/DDBJ databases">
        <title>Phytophthora aleatoria, a newly-described species from Pinus radiata is distinct from Phytophthora cactorum isolates based on comparative genomics.</title>
        <authorList>
            <person name="Mcdougal R."/>
            <person name="Panda P."/>
            <person name="Williams N."/>
            <person name="Studholme D.J."/>
        </authorList>
    </citation>
    <scope>NUCLEOTIDE SEQUENCE</scope>
    <source>
        <strain evidence="2">NZFS 3830</strain>
    </source>
</reference>
<evidence type="ECO:0000256" key="1">
    <source>
        <dbReference type="SAM" id="MobiDB-lite"/>
    </source>
</evidence>
<gene>
    <name evidence="2" type="ORF">JG687_00005713</name>
</gene>
<name>A0A8T1UPM3_9STRA</name>
<feature type="compositionally biased region" description="Basic and acidic residues" evidence="1">
    <location>
        <begin position="12"/>
        <end position="24"/>
    </location>
</feature>
<dbReference type="AlphaFoldDB" id="A0A8T1UPM3"/>
<sequence length="101" mass="11692">MHCPHASLYRSRRNDQDKAKRSSDELPSWARNVENESAATIPEHEEDEPLSNARTGMERLCECAIDNIDEYLDEKISSLRRSELDAVRVMVQHSRTLAVYF</sequence>
<comment type="caution">
    <text evidence="2">The sequence shown here is derived from an EMBL/GenBank/DDBJ whole genome shotgun (WGS) entry which is preliminary data.</text>
</comment>
<accession>A0A8T1UPM3</accession>
<dbReference type="EMBL" id="JAENGZ010000219">
    <property type="protein sequence ID" value="KAG6964898.1"/>
    <property type="molecule type" value="Genomic_DNA"/>
</dbReference>